<evidence type="ECO:0000313" key="6">
    <source>
        <dbReference type="Proteomes" id="UP000469890"/>
    </source>
</evidence>
<name>A0A8H4BLE9_MUCCL</name>
<dbReference type="Proteomes" id="UP000469890">
    <property type="component" value="Unassembled WGS sequence"/>
</dbReference>
<dbReference type="SUPFAM" id="SSF51905">
    <property type="entry name" value="FAD/NAD(P)-binding domain"/>
    <property type="match status" value="2"/>
</dbReference>
<dbReference type="Pfam" id="PF00743">
    <property type="entry name" value="FMO-like"/>
    <property type="match status" value="1"/>
</dbReference>
<evidence type="ECO:0000256" key="2">
    <source>
        <dbReference type="ARBA" id="ARBA00022630"/>
    </source>
</evidence>
<sequence>MTYPSIAIIGSGFSGMTTAIQLKKKLNISADIFESTEDIGGTWHYNQYPQAASDVPSHLYSFSFELNPNWSQEYSSQKEIFEYMRSVARKHHIYEQTQFNTEVVRASWIEKSKKWEIELRTSGSKETQTRLYDFIFSGVGAIRVPNIPREFQSFQGKIIHSSYWDNDYDFTGKTVAIIGSGTSSVQIVPHLARKASHLHNYLRTPTWITPRNNYYYPHFVKRLFSFFPFLMRIYRAYQFFLRELRFGVWGDANSWVAKFFRRRLEKHMTHVLLSKGRPDLISKLIPDITPGCKRIGISDDYLQALCQSNVTVNTSPIASVQGQTITTVDGSETHVDVLCLATGFNVNGFLGHMQVYGRNNVHLNKLWDENSAKTYKTVNIHGFPNFFMMLGPGSGLGHNSVVTMIECQIDYGIRLLDYMLKNNIQCMDPKQEAQEKFSRQLQKDFKGTTWATGCKSWYQSKQGGEIQFLWPKTVTSFYFMLNKRIEHSKDYIIN</sequence>
<dbReference type="GO" id="GO:0050661">
    <property type="term" value="F:NADP binding"/>
    <property type="evidence" value="ECO:0007669"/>
    <property type="project" value="InterPro"/>
</dbReference>
<evidence type="ECO:0008006" key="7">
    <source>
        <dbReference type="Google" id="ProtNLM"/>
    </source>
</evidence>
<evidence type="ECO:0000313" key="5">
    <source>
        <dbReference type="EMBL" id="KAF1804505.1"/>
    </source>
</evidence>
<evidence type="ECO:0000256" key="4">
    <source>
        <dbReference type="ARBA" id="ARBA00023002"/>
    </source>
</evidence>
<dbReference type="EMBL" id="JAAECE010000002">
    <property type="protein sequence ID" value="KAF1804505.1"/>
    <property type="molecule type" value="Genomic_DNA"/>
</dbReference>
<dbReference type="InterPro" id="IPR051209">
    <property type="entry name" value="FAD-bind_Monooxygenase_sf"/>
</dbReference>
<proteinExistence type="inferred from homology"/>
<reference evidence="5 6" key="1">
    <citation type="submission" date="2019-09" db="EMBL/GenBank/DDBJ databases">
        <authorList>
            <consortium name="DOE Joint Genome Institute"/>
            <person name="Mondo S.J."/>
            <person name="Navarro-Mendoza M.I."/>
            <person name="Perez-Arques C."/>
            <person name="Panchal S."/>
            <person name="Nicolas F.E."/>
            <person name="Ganguly P."/>
            <person name="Pangilinan J."/>
            <person name="Grigoriev I."/>
            <person name="Heitman J."/>
            <person name="Sanya K."/>
            <person name="Garre V."/>
        </authorList>
    </citation>
    <scope>NUCLEOTIDE SEQUENCE [LARGE SCALE GENOMIC DNA]</scope>
    <source>
        <strain evidence="5 6">MU402</strain>
    </source>
</reference>
<dbReference type="GO" id="GO:0004499">
    <property type="term" value="F:N,N-dimethylaniline monooxygenase activity"/>
    <property type="evidence" value="ECO:0007669"/>
    <property type="project" value="InterPro"/>
</dbReference>
<dbReference type="PRINTS" id="PR00370">
    <property type="entry name" value="FMOXYGENASE"/>
</dbReference>
<keyword evidence="3" id="KW-0274">FAD</keyword>
<dbReference type="PANTHER" id="PTHR42877">
    <property type="entry name" value="L-ORNITHINE N(5)-MONOOXYGENASE-RELATED"/>
    <property type="match status" value="1"/>
</dbReference>
<dbReference type="InterPro" id="IPR036188">
    <property type="entry name" value="FAD/NAD-bd_sf"/>
</dbReference>
<protein>
    <recommendedName>
        <fullName evidence="7">4-hydroxyacetophenone monooxygenase</fullName>
    </recommendedName>
</protein>
<dbReference type="AlphaFoldDB" id="A0A8H4BLE9"/>
<dbReference type="PANTHER" id="PTHR42877:SF4">
    <property type="entry name" value="FAD_NAD(P)-BINDING DOMAIN-CONTAINING PROTEIN-RELATED"/>
    <property type="match status" value="1"/>
</dbReference>
<keyword evidence="4" id="KW-0560">Oxidoreductase</keyword>
<dbReference type="InterPro" id="IPR020946">
    <property type="entry name" value="Flavin_mOase-like"/>
</dbReference>
<dbReference type="Gene3D" id="3.50.50.60">
    <property type="entry name" value="FAD/NAD(P)-binding domain"/>
    <property type="match status" value="2"/>
</dbReference>
<accession>A0A8H4BLE9</accession>
<gene>
    <name evidence="5" type="ORF">FB192DRAFT_1047760</name>
</gene>
<evidence type="ECO:0000256" key="3">
    <source>
        <dbReference type="ARBA" id="ARBA00022827"/>
    </source>
</evidence>
<comment type="similarity">
    <text evidence="1">Belongs to the FAD-binding monooxygenase family.</text>
</comment>
<keyword evidence="2" id="KW-0285">Flavoprotein</keyword>
<evidence type="ECO:0000256" key="1">
    <source>
        <dbReference type="ARBA" id="ARBA00010139"/>
    </source>
</evidence>
<comment type="caution">
    <text evidence="5">The sequence shown here is derived from an EMBL/GenBank/DDBJ whole genome shotgun (WGS) entry which is preliminary data.</text>
</comment>
<dbReference type="GO" id="GO:0050660">
    <property type="term" value="F:flavin adenine dinucleotide binding"/>
    <property type="evidence" value="ECO:0007669"/>
    <property type="project" value="InterPro"/>
</dbReference>
<dbReference type="InterPro" id="IPR000960">
    <property type="entry name" value="Flavin_mOase"/>
</dbReference>
<organism evidence="5 6">
    <name type="scientific">Mucor circinelloides f. lusitanicus</name>
    <name type="common">Mucor racemosus var. lusitanicus</name>
    <dbReference type="NCBI Taxonomy" id="29924"/>
    <lineage>
        <taxon>Eukaryota</taxon>
        <taxon>Fungi</taxon>
        <taxon>Fungi incertae sedis</taxon>
        <taxon>Mucoromycota</taxon>
        <taxon>Mucoromycotina</taxon>
        <taxon>Mucoromycetes</taxon>
        <taxon>Mucorales</taxon>
        <taxon>Mucorineae</taxon>
        <taxon>Mucoraceae</taxon>
        <taxon>Mucor</taxon>
    </lineage>
</organism>